<accession>A0ABT7XIA5</accession>
<dbReference type="EC" id="3.4.21.92" evidence="3"/>
<evidence type="ECO:0000256" key="2">
    <source>
        <dbReference type="SAM" id="MobiDB-lite"/>
    </source>
</evidence>
<dbReference type="RefSeq" id="WP_289828041.1">
    <property type="nucleotide sequence ID" value="NZ_JAUEDK010000002.1"/>
</dbReference>
<dbReference type="EMBL" id="JAUEDK010000002">
    <property type="protein sequence ID" value="MDN0073516.1"/>
    <property type="molecule type" value="Genomic_DNA"/>
</dbReference>
<protein>
    <submittedName>
        <fullName evidence="3">Clp protease ClpP</fullName>
        <ecNumber evidence="3">3.4.21.92</ecNumber>
    </submittedName>
</protein>
<organism evidence="3 4">
    <name type="scientific">Crenobacter oryzisoli</name>
    <dbReference type="NCBI Taxonomy" id="3056844"/>
    <lineage>
        <taxon>Bacteria</taxon>
        <taxon>Pseudomonadati</taxon>
        <taxon>Pseudomonadota</taxon>
        <taxon>Betaproteobacteria</taxon>
        <taxon>Neisseriales</taxon>
        <taxon>Neisseriaceae</taxon>
        <taxon>Crenobacter</taxon>
    </lineage>
</organism>
<evidence type="ECO:0000313" key="4">
    <source>
        <dbReference type="Proteomes" id="UP001168540"/>
    </source>
</evidence>
<sequence>MSHPTCPDSPRPLTSVERDGPQWMNEQTDPEEGGNRVAAVGLTRYERQLPIRQISYYLCGEIREALAYTELFNTLWTAGGADQVYLHLNSPGGDFDTGLQIINNMVASEARVVTVLEARAYSMAAMLFLAGDELIVHDNCQLMFHTYSGSLVGKGNEQQAQVIALGNWFEKVMKRICMPFLSSAEVAKVLQGTDIWMDSDEIRRRLARLNQTSAKTMRSTKRVDTADDKHGPSSPGE</sequence>
<dbReference type="GO" id="GO:0006508">
    <property type="term" value="P:proteolysis"/>
    <property type="evidence" value="ECO:0007669"/>
    <property type="project" value="UniProtKB-KW"/>
</dbReference>
<dbReference type="InterPro" id="IPR029045">
    <property type="entry name" value="ClpP/crotonase-like_dom_sf"/>
</dbReference>
<dbReference type="Gene3D" id="3.90.226.10">
    <property type="entry name" value="2-enoyl-CoA Hydratase, Chain A, domain 1"/>
    <property type="match status" value="1"/>
</dbReference>
<comment type="similarity">
    <text evidence="1">Belongs to the peptidase S14 family.</text>
</comment>
<name>A0ABT7XIA5_9NEIS</name>
<dbReference type="PRINTS" id="PR00127">
    <property type="entry name" value="CLPPROTEASEP"/>
</dbReference>
<comment type="caution">
    <text evidence="3">The sequence shown here is derived from an EMBL/GenBank/DDBJ whole genome shotgun (WGS) entry which is preliminary data.</text>
</comment>
<evidence type="ECO:0000256" key="1">
    <source>
        <dbReference type="ARBA" id="ARBA00007039"/>
    </source>
</evidence>
<dbReference type="Proteomes" id="UP001168540">
    <property type="component" value="Unassembled WGS sequence"/>
</dbReference>
<feature type="compositionally biased region" description="Basic and acidic residues" evidence="2">
    <location>
        <begin position="221"/>
        <end position="231"/>
    </location>
</feature>
<keyword evidence="3" id="KW-0378">Hydrolase</keyword>
<proteinExistence type="inferred from homology"/>
<dbReference type="Pfam" id="PF00574">
    <property type="entry name" value="CLP_protease"/>
    <property type="match status" value="1"/>
</dbReference>
<keyword evidence="4" id="KW-1185">Reference proteome</keyword>
<dbReference type="InterPro" id="IPR001907">
    <property type="entry name" value="ClpP"/>
</dbReference>
<evidence type="ECO:0000313" key="3">
    <source>
        <dbReference type="EMBL" id="MDN0073516.1"/>
    </source>
</evidence>
<dbReference type="InterPro" id="IPR023562">
    <property type="entry name" value="ClpP/TepA"/>
</dbReference>
<gene>
    <name evidence="3" type="ORF">QU481_01200</name>
</gene>
<keyword evidence="3" id="KW-0645">Protease</keyword>
<dbReference type="SUPFAM" id="SSF52096">
    <property type="entry name" value="ClpP/crotonase"/>
    <property type="match status" value="1"/>
</dbReference>
<dbReference type="GO" id="GO:0004252">
    <property type="term" value="F:serine-type endopeptidase activity"/>
    <property type="evidence" value="ECO:0007669"/>
    <property type="project" value="UniProtKB-EC"/>
</dbReference>
<dbReference type="CDD" id="cd07016">
    <property type="entry name" value="S14_ClpP_1"/>
    <property type="match status" value="1"/>
</dbReference>
<reference evidence="3" key="1">
    <citation type="submission" date="2023-06" db="EMBL/GenBank/DDBJ databases">
        <authorList>
            <person name="Zhang S."/>
        </authorList>
    </citation>
    <scope>NUCLEOTIDE SEQUENCE</scope>
    <source>
        <strain evidence="3">SG2303</strain>
    </source>
</reference>
<feature type="region of interest" description="Disordered" evidence="2">
    <location>
        <begin position="213"/>
        <end position="237"/>
    </location>
</feature>
<feature type="region of interest" description="Disordered" evidence="2">
    <location>
        <begin position="1"/>
        <end position="34"/>
    </location>
</feature>